<dbReference type="OrthoDB" id="3676652at2"/>
<dbReference type="Proteomes" id="UP000309174">
    <property type="component" value="Unassembled WGS sequence"/>
</dbReference>
<dbReference type="PANTHER" id="PTHR16320:SF1">
    <property type="entry name" value="SPHINGOMYELINASE DDB_G0288017"/>
    <property type="match status" value="1"/>
</dbReference>
<dbReference type="InterPro" id="IPR005135">
    <property type="entry name" value="Endo/exonuclease/phosphatase"/>
</dbReference>
<proteinExistence type="predicted"/>
<accession>A0A5C4JAR0</accession>
<gene>
    <name evidence="2" type="ORF">ETD83_22370</name>
</gene>
<dbReference type="InterPro" id="IPR036691">
    <property type="entry name" value="Endo/exonu/phosph_ase_sf"/>
</dbReference>
<evidence type="ECO:0000313" key="3">
    <source>
        <dbReference type="Proteomes" id="UP000309174"/>
    </source>
</evidence>
<organism evidence="2 3">
    <name type="scientific">Actinomadura soli</name>
    <dbReference type="NCBI Taxonomy" id="2508997"/>
    <lineage>
        <taxon>Bacteria</taxon>
        <taxon>Bacillati</taxon>
        <taxon>Actinomycetota</taxon>
        <taxon>Actinomycetes</taxon>
        <taxon>Streptosporangiales</taxon>
        <taxon>Thermomonosporaceae</taxon>
        <taxon>Actinomadura</taxon>
    </lineage>
</organism>
<sequence length="254" mass="28571">MNVRVLTFNTLFRGRSRARLSELARLIEESDYDVVCLQEVISPRNLAHLRRAAKSYPHVAHAATFPVVRGGLVTLSRRPITRRHFQSFTPVRPARLEWLLRKGALFTRVRLPSGFLTIVNTHLSANMDMDWSMSNAYTRVEESELRELAALVGKLDAAEPKVVMGDFNVPRPHELFREFASATGLRDALDGDTAPTFRPEYAVLEPIDQVLVTPGIESTTRLLFQDHVRLADGHLVPLSDHYAVEATLTLPASH</sequence>
<reference evidence="2 3" key="1">
    <citation type="submission" date="2019-05" db="EMBL/GenBank/DDBJ databases">
        <title>Draft genome sequence of Actinomadura sp. 14C53.</title>
        <authorList>
            <person name="Saricaoglu S."/>
            <person name="Isik K."/>
        </authorList>
    </citation>
    <scope>NUCLEOTIDE SEQUENCE [LARGE SCALE GENOMIC DNA]</scope>
    <source>
        <strain evidence="2 3">14C53</strain>
    </source>
</reference>
<comment type="caution">
    <text evidence="2">The sequence shown here is derived from an EMBL/GenBank/DDBJ whole genome shotgun (WGS) entry which is preliminary data.</text>
</comment>
<evidence type="ECO:0000259" key="1">
    <source>
        <dbReference type="Pfam" id="PF03372"/>
    </source>
</evidence>
<feature type="domain" description="Endonuclease/exonuclease/phosphatase" evidence="1">
    <location>
        <begin position="6"/>
        <end position="241"/>
    </location>
</feature>
<dbReference type="GO" id="GO:0004767">
    <property type="term" value="F:sphingomyelin phosphodiesterase activity"/>
    <property type="evidence" value="ECO:0007669"/>
    <property type="project" value="InterPro"/>
</dbReference>
<dbReference type="Pfam" id="PF03372">
    <property type="entry name" value="Exo_endo_phos"/>
    <property type="match status" value="1"/>
</dbReference>
<dbReference type="AlphaFoldDB" id="A0A5C4JAR0"/>
<dbReference type="GO" id="GO:0005737">
    <property type="term" value="C:cytoplasm"/>
    <property type="evidence" value="ECO:0007669"/>
    <property type="project" value="TreeGrafter"/>
</dbReference>
<keyword evidence="3" id="KW-1185">Reference proteome</keyword>
<dbReference type="SUPFAM" id="SSF56219">
    <property type="entry name" value="DNase I-like"/>
    <property type="match status" value="1"/>
</dbReference>
<name>A0A5C4JAR0_9ACTN</name>
<dbReference type="RefSeq" id="WP_138647101.1">
    <property type="nucleotide sequence ID" value="NZ_VCKW01000117.1"/>
</dbReference>
<dbReference type="Gene3D" id="3.60.10.10">
    <property type="entry name" value="Endonuclease/exonuclease/phosphatase"/>
    <property type="match status" value="1"/>
</dbReference>
<evidence type="ECO:0000313" key="2">
    <source>
        <dbReference type="EMBL" id="TMQ95566.1"/>
    </source>
</evidence>
<dbReference type="PANTHER" id="PTHR16320">
    <property type="entry name" value="SPHINGOMYELINASE FAMILY MEMBER"/>
    <property type="match status" value="1"/>
</dbReference>
<dbReference type="EMBL" id="VCKW01000117">
    <property type="protein sequence ID" value="TMQ95566.1"/>
    <property type="molecule type" value="Genomic_DNA"/>
</dbReference>
<dbReference type="InterPro" id="IPR038772">
    <property type="entry name" value="Sph/SMPD2-like"/>
</dbReference>
<protein>
    <recommendedName>
        <fullName evidence="1">Endonuclease/exonuclease/phosphatase domain-containing protein</fullName>
    </recommendedName>
</protein>